<feature type="compositionally biased region" description="Pro residues" evidence="1">
    <location>
        <begin position="78"/>
        <end position="93"/>
    </location>
</feature>
<sequence>MLSSGQLLCAGLYALILIAAVVALALLLDAALEPPAEGLFAKVYQDPIGRNVSERLKDLLKNPPPPPPVWTTWAVARSPPPPSRPRPPPPPPNHTDMLQNLTVRAPPRPMLPVIVGDASSLFACQTYMRRNADCRKSEYAGAKKGDFVYDMTCRDFPKIRLPGYRRLHLMKIAESGGRRFEHVVHALVRREMCEKKGKATCPIYSDDVRNHEEVGEGNRLLHQGRGSELLMSASYINGSGHGSLKDAAMTAGTGVSSEPGRMLCILCAGRMCTSHPPLLAMRRSLAGSLRIGDDDRESAGHSQLRCI</sequence>
<evidence type="ECO:0000256" key="1">
    <source>
        <dbReference type="SAM" id="MobiDB-lite"/>
    </source>
</evidence>
<feature type="region of interest" description="Disordered" evidence="1">
    <location>
        <begin position="70"/>
        <end position="98"/>
    </location>
</feature>
<name>A0AAE0FU02_9CHLO</name>
<keyword evidence="3" id="KW-1185">Reference proteome</keyword>
<organism evidence="2 3">
    <name type="scientific">Cymbomonas tetramitiformis</name>
    <dbReference type="NCBI Taxonomy" id="36881"/>
    <lineage>
        <taxon>Eukaryota</taxon>
        <taxon>Viridiplantae</taxon>
        <taxon>Chlorophyta</taxon>
        <taxon>Pyramimonadophyceae</taxon>
        <taxon>Pyramimonadales</taxon>
        <taxon>Pyramimonadaceae</taxon>
        <taxon>Cymbomonas</taxon>
    </lineage>
</organism>
<reference evidence="2 3" key="1">
    <citation type="journal article" date="2015" name="Genome Biol. Evol.">
        <title>Comparative Genomics of a Bacterivorous Green Alga Reveals Evolutionary Causalities and Consequences of Phago-Mixotrophic Mode of Nutrition.</title>
        <authorList>
            <person name="Burns J.A."/>
            <person name="Paasch A."/>
            <person name="Narechania A."/>
            <person name="Kim E."/>
        </authorList>
    </citation>
    <scope>NUCLEOTIDE SEQUENCE [LARGE SCALE GENOMIC DNA]</scope>
    <source>
        <strain evidence="2 3">PLY_AMNH</strain>
    </source>
</reference>
<dbReference type="EMBL" id="LGRX02013460">
    <property type="protein sequence ID" value="KAK3266062.1"/>
    <property type="molecule type" value="Genomic_DNA"/>
</dbReference>
<evidence type="ECO:0000313" key="3">
    <source>
        <dbReference type="Proteomes" id="UP001190700"/>
    </source>
</evidence>
<gene>
    <name evidence="2" type="ORF">CYMTET_25287</name>
</gene>
<dbReference type="Proteomes" id="UP001190700">
    <property type="component" value="Unassembled WGS sequence"/>
</dbReference>
<dbReference type="AlphaFoldDB" id="A0AAE0FU02"/>
<protein>
    <submittedName>
        <fullName evidence="2">Uncharacterized protein</fullName>
    </submittedName>
</protein>
<proteinExistence type="predicted"/>
<comment type="caution">
    <text evidence="2">The sequence shown here is derived from an EMBL/GenBank/DDBJ whole genome shotgun (WGS) entry which is preliminary data.</text>
</comment>
<accession>A0AAE0FU02</accession>
<evidence type="ECO:0000313" key="2">
    <source>
        <dbReference type="EMBL" id="KAK3266062.1"/>
    </source>
</evidence>